<dbReference type="InterPro" id="IPR053245">
    <property type="entry name" value="MitoProcess-Associated"/>
</dbReference>
<dbReference type="AlphaFoldDB" id="A0AAF0E5E6"/>
<evidence type="ECO:0000313" key="3">
    <source>
        <dbReference type="Proteomes" id="UP001214603"/>
    </source>
</evidence>
<organism evidence="2 3">
    <name type="scientific">Malassezia obtusa</name>
    <dbReference type="NCBI Taxonomy" id="76774"/>
    <lineage>
        <taxon>Eukaryota</taxon>
        <taxon>Fungi</taxon>
        <taxon>Dikarya</taxon>
        <taxon>Basidiomycota</taxon>
        <taxon>Ustilaginomycotina</taxon>
        <taxon>Malasseziomycetes</taxon>
        <taxon>Malasseziales</taxon>
        <taxon>Malasseziaceae</taxon>
        <taxon>Malassezia</taxon>
    </lineage>
</organism>
<feature type="repeat" description="RCC1" evidence="1">
    <location>
        <begin position="341"/>
        <end position="400"/>
    </location>
</feature>
<dbReference type="PROSITE" id="PS00626">
    <property type="entry name" value="RCC1_2"/>
    <property type="match status" value="1"/>
</dbReference>
<dbReference type="InterPro" id="IPR009091">
    <property type="entry name" value="RCC1/BLIP-II"/>
</dbReference>
<name>A0AAF0E5E6_9BASI</name>
<gene>
    <name evidence="2" type="ORF">MOBT1_002122</name>
</gene>
<proteinExistence type="predicted"/>
<dbReference type="PANTHER" id="PTHR47563">
    <property type="entry name" value="PROTEIN FMP25, MITOCHONDRIAL"/>
    <property type="match status" value="1"/>
</dbReference>
<dbReference type="Pfam" id="PF00415">
    <property type="entry name" value="RCC1"/>
    <property type="match status" value="1"/>
</dbReference>
<dbReference type="Proteomes" id="UP001214603">
    <property type="component" value="Chromosome 4"/>
</dbReference>
<reference evidence="2" key="1">
    <citation type="submission" date="2023-03" db="EMBL/GenBank/DDBJ databases">
        <title>Mating type loci evolution in Malassezia.</title>
        <authorList>
            <person name="Coelho M.A."/>
        </authorList>
    </citation>
    <scope>NUCLEOTIDE SEQUENCE</scope>
    <source>
        <strain evidence="2">CBS 7876</strain>
    </source>
</reference>
<sequence>MFGARSVRAAVQLRSACAAPRVRLASAIAGGGLLAYSLGTAWGDGEVRTPPTEQRLPLCSVYAWGNNRHKVVAPEKNKSTIKTPAAVPAFDGVALRDLQLTETYGAAVDANGDVVQWGTGFSDALDPKAALQPQRTLVGKDIVRLQLCGPKIYALSRSGAIYVFASERLKQLTPGSWLDKLPGAAASIDYVKLSTVADGRSTNERFVSIAAGKHHLLALSRGGTVWSIPVDEHANAYGQLGYSQTALNAAPDADAKQVESIDWRLEPKIVARKKLAGASPSAIPDATLDVPTAGLPAGSVWVPPSSIRFATQLRPIPSLRDVEMAQIAAGLEHSAARTPGGRVVTWGRNTHGQLAHGESAFGDTIAVPTEVAWPRSVVGSDARCTNVVAGANNTFFVMHSRGAPVAKDDDVPAALASATERVDVLAAGSGERGTLGNALRPQVCSAPVRVKSVSGLLEYSEEERTMAPIGIRALTVGPKGQCALVVDVRSTGEQNHRDVYVWGANDEYQLGNGKHVHLATPVLLTLPLPEDTSSSKQGPTLNRLLLVERRKAPGAAYAPDGRASQRTYHIEQQIVAGGDAMAIYGRVVL</sequence>
<protein>
    <submittedName>
        <fullName evidence="2">Uncharacterized protein</fullName>
    </submittedName>
</protein>
<dbReference type="GO" id="GO:0005743">
    <property type="term" value="C:mitochondrial inner membrane"/>
    <property type="evidence" value="ECO:0007669"/>
    <property type="project" value="TreeGrafter"/>
</dbReference>
<accession>A0AAF0E5E6</accession>
<dbReference type="EMBL" id="CP119937">
    <property type="protein sequence ID" value="WFD03433.1"/>
    <property type="molecule type" value="Genomic_DNA"/>
</dbReference>
<dbReference type="SUPFAM" id="SSF50985">
    <property type="entry name" value="RCC1/BLIP-II"/>
    <property type="match status" value="1"/>
</dbReference>
<dbReference type="Gene3D" id="2.130.10.30">
    <property type="entry name" value="Regulator of chromosome condensation 1/beta-lactamase-inhibitor protein II"/>
    <property type="match status" value="2"/>
</dbReference>
<keyword evidence="3" id="KW-1185">Reference proteome</keyword>
<evidence type="ECO:0000256" key="1">
    <source>
        <dbReference type="PROSITE-ProRule" id="PRU00235"/>
    </source>
</evidence>
<dbReference type="Pfam" id="PF13540">
    <property type="entry name" value="RCC1_2"/>
    <property type="match status" value="1"/>
</dbReference>
<dbReference type="InterPro" id="IPR000408">
    <property type="entry name" value="Reg_chr_condens"/>
</dbReference>
<evidence type="ECO:0000313" key="2">
    <source>
        <dbReference type="EMBL" id="WFD03433.1"/>
    </source>
</evidence>
<dbReference type="GO" id="GO:0034551">
    <property type="term" value="P:mitochondrial respiratory chain complex III assembly"/>
    <property type="evidence" value="ECO:0007669"/>
    <property type="project" value="TreeGrafter"/>
</dbReference>
<dbReference type="PROSITE" id="PS50012">
    <property type="entry name" value="RCC1_3"/>
    <property type="match status" value="1"/>
</dbReference>
<dbReference type="PANTHER" id="PTHR47563:SF1">
    <property type="entry name" value="PROTEIN FMP25, MITOCHONDRIAL"/>
    <property type="match status" value="1"/>
</dbReference>